<dbReference type="Gene3D" id="3.40.1580.10">
    <property type="entry name" value="SMI1/KNR4-like"/>
    <property type="match status" value="1"/>
</dbReference>
<dbReference type="PATRIC" id="fig|286156.4.peg.3260"/>
<gene>
    <name evidence="2" type="ORF">Ppb6_02872</name>
</gene>
<accession>A0A1C0U1G2</accession>
<reference evidence="2 3" key="1">
    <citation type="submission" date="2015-12" db="EMBL/GenBank/DDBJ databases">
        <title>Genome comparisons provide insights into the role of secondary metabolites in the pathogenic phase of the Photorhabdus life cycle.</title>
        <authorList>
            <person name="Tobias N.J."/>
            <person name="Mishra B."/>
            <person name="Gupta D.K."/>
            <person name="Thines M."/>
            <person name="Stinear T.P."/>
            <person name="Bode H.B."/>
        </authorList>
    </citation>
    <scope>NUCLEOTIDE SEQUENCE [LARGE SCALE GENOMIC DNA]</scope>
    <source>
        <strain evidence="2 3">PB68.1</strain>
    </source>
</reference>
<dbReference type="RefSeq" id="WP_065823734.1">
    <property type="nucleotide sequence ID" value="NZ_CAWMQZ010000104.1"/>
</dbReference>
<dbReference type="AlphaFoldDB" id="A0A1C0U1G2"/>
<evidence type="ECO:0000259" key="1">
    <source>
        <dbReference type="Pfam" id="PF09346"/>
    </source>
</evidence>
<sequence>MTINFFNLNSKYRLDAYKPASKCDDINEFKKHFYGFTIPDDYVSFISQLTEAEILVLGDSYIRIWGAIGCIEMNSEYNIQRYIKNSMAIGDDEGGKVIFYANGKNGFGLYKVGFGNLDIEDAEYIAPSLTEFLINGDGAENFL</sequence>
<dbReference type="Proteomes" id="UP000093476">
    <property type="component" value="Unassembled WGS sequence"/>
</dbReference>
<dbReference type="Pfam" id="PF09346">
    <property type="entry name" value="SMI1_KNR4"/>
    <property type="match status" value="1"/>
</dbReference>
<dbReference type="EMBL" id="LOMY01000104">
    <property type="protein sequence ID" value="OCQ51759.1"/>
    <property type="molecule type" value="Genomic_DNA"/>
</dbReference>
<dbReference type="InterPro" id="IPR018958">
    <property type="entry name" value="Knr4/Smi1-like_dom"/>
</dbReference>
<proteinExistence type="predicted"/>
<protein>
    <submittedName>
        <fullName evidence="2">SMI1 / KNR4 family protein</fullName>
    </submittedName>
</protein>
<organism evidence="2 3">
    <name type="scientific">Photorhabdus australis subsp. thailandensis</name>
    <dbReference type="NCBI Taxonomy" id="2805096"/>
    <lineage>
        <taxon>Bacteria</taxon>
        <taxon>Pseudomonadati</taxon>
        <taxon>Pseudomonadota</taxon>
        <taxon>Gammaproteobacteria</taxon>
        <taxon>Enterobacterales</taxon>
        <taxon>Morganellaceae</taxon>
        <taxon>Photorhabdus</taxon>
    </lineage>
</organism>
<keyword evidence="3" id="KW-1185">Reference proteome</keyword>
<name>A0A1C0U1G2_9GAMM</name>
<evidence type="ECO:0000313" key="2">
    <source>
        <dbReference type="EMBL" id="OCQ51759.1"/>
    </source>
</evidence>
<dbReference type="STRING" id="286156.Ppb6_02872"/>
<comment type="caution">
    <text evidence="2">The sequence shown here is derived from an EMBL/GenBank/DDBJ whole genome shotgun (WGS) entry which is preliminary data.</text>
</comment>
<feature type="domain" description="Knr4/Smi1-like" evidence="1">
    <location>
        <begin position="23"/>
        <end position="134"/>
    </location>
</feature>
<dbReference type="SUPFAM" id="SSF160631">
    <property type="entry name" value="SMI1/KNR4-like"/>
    <property type="match status" value="1"/>
</dbReference>
<evidence type="ECO:0000313" key="3">
    <source>
        <dbReference type="Proteomes" id="UP000093476"/>
    </source>
</evidence>
<dbReference type="InterPro" id="IPR037883">
    <property type="entry name" value="Knr4/Smi1-like_sf"/>
</dbReference>